<protein>
    <submittedName>
        <fullName evidence="2">Uncharacterized protein</fullName>
    </submittedName>
</protein>
<organism evidence="2 3">
    <name type="scientific">Eumeta variegata</name>
    <name type="common">Bagworm moth</name>
    <name type="synonym">Eumeta japonica</name>
    <dbReference type="NCBI Taxonomy" id="151549"/>
    <lineage>
        <taxon>Eukaryota</taxon>
        <taxon>Metazoa</taxon>
        <taxon>Ecdysozoa</taxon>
        <taxon>Arthropoda</taxon>
        <taxon>Hexapoda</taxon>
        <taxon>Insecta</taxon>
        <taxon>Pterygota</taxon>
        <taxon>Neoptera</taxon>
        <taxon>Endopterygota</taxon>
        <taxon>Lepidoptera</taxon>
        <taxon>Glossata</taxon>
        <taxon>Ditrysia</taxon>
        <taxon>Tineoidea</taxon>
        <taxon>Psychidae</taxon>
        <taxon>Oiketicinae</taxon>
        <taxon>Eumeta</taxon>
    </lineage>
</organism>
<dbReference type="Proteomes" id="UP000299102">
    <property type="component" value="Unassembled WGS sequence"/>
</dbReference>
<feature type="region of interest" description="Disordered" evidence="1">
    <location>
        <begin position="61"/>
        <end position="86"/>
    </location>
</feature>
<sequence>MCLLFVLSDFICKAGEGSVHSRTRPAHTDGHTDDREMKRSRVTIRRTRLCRCEVRHESVAMASNRNAAEEKEGSRSVEPAQYNTRS</sequence>
<name>A0A4C1XQS9_EUMVA</name>
<comment type="caution">
    <text evidence="2">The sequence shown here is derived from an EMBL/GenBank/DDBJ whole genome shotgun (WGS) entry which is preliminary data.</text>
</comment>
<dbReference type="EMBL" id="BGZK01000951">
    <property type="protein sequence ID" value="GBP66221.1"/>
    <property type="molecule type" value="Genomic_DNA"/>
</dbReference>
<gene>
    <name evidence="2" type="ORF">EVAR_97173_1</name>
</gene>
<accession>A0A4C1XQS9</accession>
<dbReference type="AlphaFoldDB" id="A0A4C1XQS9"/>
<proteinExistence type="predicted"/>
<evidence type="ECO:0000313" key="3">
    <source>
        <dbReference type="Proteomes" id="UP000299102"/>
    </source>
</evidence>
<reference evidence="2 3" key="1">
    <citation type="journal article" date="2019" name="Commun. Biol.">
        <title>The bagworm genome reveals a unique fibroin gene that provides high tensile strength.</title>
        <authorList>
            <person name="Kono N."/>
            <person name="Nakamura H."/>
            <person name="Ohtoshi R."/>
            <person name="Tomita M."/>
            <person name="Numata K."/>
            <person name="Arakawa K."/>
        </authorList>
    </citation>
    <scope>NUCLEOTIDE SEQUENCE [LARGE SCALE GENOMIC DNA]</scope>
</reference>
<evidence type="ECO:0000313" key="2">
    <source>
        <dbReference type="EMBL" id="GBP66221.1"/>
    </source>
</evidence>
<keyword evidence="3" id="KW-1185">Reference proteome</keyword>
<evidence type="ECO:0000256" key="1">
    <source>
        <dbReference type="SAM" id="MobiDB-lite"/>
    </source>
</evidence>
<feature type="compositionally biased region" description="Basic and acidic residues" evidence="1">
    <location>
        <begin position="26"/>
        <end position="38"/>
    </location>
</feature>
<feature type="region of interest" description="Disordered" evidence="1">
    <location>
        <begin position="18"/>
        <end position="38"/>
    </location>
</feature>